<feature type="transmembrane region" description="Helical" evidence="6">
    <location>
        <begin position="215"/>
        <end position="235"/>
    </location>
</feature>
<comment type="caution">
    <text evidence="7">The sequence shown here is derived from an EMBL/GenBank/DDBJ whole genome shotgun (WGS) entry which is preliminary data.</text>
</comment>
<dbReference type="RefSeq" id="XP_040648625.1">
    <property type="nucleotide sequence ID" value="XM_040793770.1"/>
</dbReference>
<feature type="transmembrane region" description="Helical" evidence="6">
    <location>
        <begin position="147"/>
        <end position="171"/>
    </location>
</feature>
<dbReference type="AlphaFoldDB" id="A0A135LMA3"/>
<comment type="subcellular location">
    <subcellularLocation>
        <location evidence="1">Membrane</location>
        <topology evidence="1">Multi-pass membrane protein</topology>
    </subcellularLocation>
</comment>
<dbReference type="Proteomes" id="UP000070168">
    <property type="component" value="Unassembled WGS sequence"/>
</dbReference>
<evidence type="ECO:0000256" key="2">
    <source>
        <dbReference type="ARBA" id="ARBA00022448"/>
    </source>
</evidence>
<evidence type="ECO:0000256" key="3">
    <source>
        <dbReference type="ARBA" id="ARBA00022692"/>
    </source>
</evidence>
<feature type="transmembrane region" description="Helical" evidence="6">
    <location>
        <begin position="320"/>
        <end position="339"/>
    </location>
</feature>
<evidence type="ECO:0000313" key="8">
    <source>
        <dbReference type="Proteomes" id="UP000070168"/>
    </source>
</evidence>
<feature type="transmembrane region" description="Helical" evidence="6">
    <location>
        <begin position="108"/>
        <end position="127"/>
    </location>
</feature>
<dbReference type="GeneID" id="63709070"/>
<dbReference type="PANTHER" id="PTHR43791">
    <property type="entry name" value="PERMEASE-RELATED"/>
    <property type="match status" value="1"/>
</dbReference>
<feature type="transmembrane region" description="Helical" evidence="6">
    <location>
        <begin position="408"/>
        <end position="429"/>
    </location>
</feature>
<keyword evidence="4 6" id="KW-1133">Transmembrane helix</keyword>
<gene>
    <name evidence="7" type="ORF">PGRI_060560</name>
</gene>
<keyword evidence="3 6" id="KW-0812">Transmembrane</keyword>
<name>A0A135LMA3_PENPA</name>
<dbReference type="GO" id="GO:0022857">
    <property type="term" value="F:transmembrane transporter activity"/>
    <property type="evidence" value="ECO:0007669"/>
    <property type="project" value="InterPro"/>
</dbReference>
<reference evidence="7 8" key="1">
    <citation type="journal article" date="2016" name="BMC Genomics">
        <title>Genome sequencing and secondary metabolism of the postharvest pathogen Penicillium griseofulvum.</title>
        <authorList>
            <person name="Banani H."/>
            <person name="Marcet-Houben M."/>
            <person name="Ballester A.R."/>
            <person name="Abbruscato P."/>
            <person name="Gonzalez-Candelas L."/>
            <person name="Gabaldon T."/>
            <person name="Spadaro D."/>
        </authorList>
    </citation>
    <scope>NUCLEOTIDE SEQUENCE [LARGE SCALE GENOMIC DNA]</scope>
    <source>
        <strain evidence="7 8">PG3</strain>
    </source>
</reference>
<dbReference type="OMA" id="GANIFMW"/>
<dbReference type="InterPro" id="IPR036259">
    <property type="entry name" value="MFS_trans_sf"/>
</dbReference>
<feature type="transmembrane region" description="Helical" evidence="6">
    <location>
        <begin position="441"/>
        <end position="462"/>
    </location>
</feature>
<evidence type="ECO:0000256" key="5">
    <source>
        <dbReference type="ARBA" id="ARBA00023136"/>
    </source>
</evidence>
<dbReference type="InterPro" id="IPR011701">
    <property type="entry name" value="MFS"/>
</dbReference>
<dbReference type="STRING" id="5078.A0A135LMA3"/>
<keyword evidence="5 6" id="KW-0472">Membrane</keyword>
<dbReference type="GO" id="GO:0016020">
    <property type="term" value="C:membrane"/>
    <property type="evidence" value="ECO:0007669"/>
    <property type="project" value="UniProtKB-SubCell"/>
</dbReference>
<evidence type="ECO:0000256" key="6">
    <source>
        <dbReference type="SAM" id="Phobius"/>
    </source>
</evidence>
<feature type="transmembrane region" description="Helical" evidence="6">
    <location>
        <begin position="183"/>
        <end position="203"/>
    </location>
</feature>
<feature type="transmembrane region" description="Helical" evidence="6">
    <location>
        <begin position="348"/>
        <end position="368"/>
    </location>
</feature>
<dbReference type="SUPFAM" id="SSF103473">
    <property type="entry name" value="MFS general substrate transporter"/>
    <property type="match status" value="1"/>
</dbReference>
<keyword evidence="2" id="KW-0813">Transport</keyword>
<evidence type="ECO:0000256" key="4">
    <source>
        <dbReference type="ARBA" id="ARBA00022989"/>
    </source>
</evidence>
<dbReference type="Gene3D" id="1.20.1250.20">
    <property type="entry name" value="MFS general substrate transporter like domains"/>
    <property type="match status" value="1"/>
</dbReference>
<protein>
    <submittedName>
        <fullName evidence="7">Major facilitator superfamily domain, general substrate transporter</fullName>
    </submittedName>
</protein>
<keyword evidence="8" id="KW-1185">Reference proteome</keyword>
<dbReference type="PANTHER" id="PTHR43791:SF26">
    <property type="entry name" value="ALLANTOATE TRANSPORTER, PUTATIVE (AFU_ORTHOLOGUE AFUA_5G09470)-RELATED"/>
    <property type="match status" value="1"/>
</dbReference>
<organism evidence="7 8">
    <name type="scientific">Penicillium patulum</name>
    <name type="common">Penicillium griseofulvum</name>
    <dbReference type="NCBI Taxonomy" id="5078"/>
    <lineage>
        <taxon>Eukaryota</taxon>
        <taxon>Fungi</taxon>
        <taxon>Dikarya</taxon>
        <taxon>Ascomycota</taxon>
        <taxon>Pezizomycotina</taxon>
        <taxon>Eurotiomycetes</taxon>
        <taxon>Eurotiomycetidae</taxon>
        <taxon>Eurotiales</taxon>
        <taxon>Aspergillaceae</taxon>
        <taxon>Penicillium</taxon>
    </lineage>
</organism>
<evidence type="ECO:0000256" key="1">
    <source>
        <dbReference type="ARBA" id="ARBA00004141"/>
    </source>
</evidence>
<feature type="transmembrane region" description="Helical" evidence="6">
    <location>
        <begin position="374"/>
        <end position="396"/>
    </location>
</feature>
<sequence length="525" mass="58447">MANHTPPDIGSKGNVAELPTISHAESNQVHSRFKSAKNADGDTAMALFDDPDELHEEVDPVEARKLLWKIDFMILPYLAVCYAFFYIDKTTLSYAAIFGIQEDLDLHGTQYSWLSSIFYFGFLAWAFPTNFLMQRLPIGKYLGANIFMWGVFLMIQAACNSFETLAVLRALGGAAEACADPAFMLITTNGLGIALGGLLGYGIGHLRGALPSWKYEFLVIGALCSAWGIVMFIFLPDSPVTARGLSRRERRMAVERLRENQTGVENKHLKPYQILEAFMDYKLYIFFVLGTVCNIPNGGISNFGTIIIKGFGFSTLVTTLMQIPYGFIIAVSILTCVYLNDRYQNRRCVFVLIFLLPNLAGSFGLRFVPIEHGVGRLICYYLTGPYNAAFVLILSMQMANTAGHTKKVVTNAVLFLGYCTGNIAGPFFYKTEQSPTYSLGIWSMIVSHLIEAVLISILGLLLRWENKKRDIIQSQMEGGLEGRDLDATAFLDLTDRENLKYVSLRLSIFPFAIFTSGEKDTNGVQ</sequence>
<dbReference type="Pfam" id="PF07690">
    <property type="entry name" value="MFS_1"/>
    <property type="match status" value="1"/>
</dbReference>
<evidence type="ECO:0000313" key="7">
    <source>
        <dbReference type="EMBL" id="KXG50089.1"/>
    </source>
</evidence>
<accession>A0A135LMA3</accession>
<feature type="transmembrane region" description="Helical" evidence="6">
    <location>
        <begin position="283"/>
        <end position="308"/>
    </location>
</feature>
<dbReference type="EMBL" id="LHQR01000048">
    <property type="protein sequence ID" value="KXG50089.1"/>
    <property type="molecule type" value="Genomic_DNA"/>
</dbReference>
<dbReference type="OrthoDB" id="6730379at2759"/>
<feature type="transmembrane region" description="Helical" evidence="6">
    <location>
        <begin position="66"/>
        <end position="87"/>
    </location>
</feature>
<proteinExistence type="predicted"/>